<evidence type="ECO:0000259" key="3">
    <source>
        <dbReference type="Pfam" id="PF05368"/>
    </source>
</evidence>
<evidence type="ECO:0000313" key="5">
    <source>
        <dbReference type="Proteomes" id="UP001302321"/>
    </source>
</evidence>
<dbReference type="AlphaFoldDB" id="A0AAN7A5G8"/>
<keyword evidence="2" id="KW-0521">NADP</keyword>
<dbReference type="Gene3D" id="3.40.50.720">
    <property type="entry name" value="NAD(P)-binding Rossmann-like Domain"/>
    <property type="match status" value="1"/>
</dbReference>
<dbReference type="SUPFAM" id="SSF51735">
    <property type="entry name" value="NAD(P)-binding Rossmann-fold domains"/>
    <property type="match status" value="1"/>
</dbReference>
<dbReference type="Gene3D" id="3.90.25.10">
    <property type="entry name" value="UDP-galactose 4-epimerase, domain 1"/>
    <property type="match status" value="1"/>
</dbReference>
<evidence type="ECO:0000256" key="1">
    <source>
        <dbReference type="ARBA" id="ARBA00006328"/>
    </source>
</evidence>
<sequence length="374" mass="41229">MTQKKVLAVFGATGQQGGSVINQLLSTPAELLPNTSKFKLRALTHRSLPISSSTISLEQWHQLTNSPQPANTASCTSTIQVVSKVDFHTASSLLPALENVHTAFVMTTPSFSPSLNSPKNNSDDKEFLAVQNIVSAALSQKVNTIIFSTLPNITELSSGKYTSVTPFDDKARARSYIWSLQPQIRSAFVSLGFFMSNWLTQDFLAPKYDEETQSWVMRLHVCGQTGIPLIDAGRDTGKFVAAILESMDRRWGKEGDHGRGKTVVAAEGVYTLDGIAEAFSRHTKQRVRYEQVTEREFREESLKGFPESLKDVLVEGYKSLEEFGHVGTETEASVEEGKKLVRECGLGGLVSLEEFLAKERYVLGEGSKSKQWGP</sequence>
<proteinExistence type="inferred from homology"/>
<organism evidence="4 5">
    <name type="scientific">Triangularia setosa</name>
    <dbReference type="NCBI Taxonomy" id="2587417"/>
    <lineage>
        <taxon>Eukaryota</taxon>
        <taxon>Fungi</taxon>
        <taxon>Dikarya</taxon>
        <taxon>Ascomycota</taxon>
        <taxon>Pezizomycotina</taxon>
        <taxon>Sordariomycetes</taxon>
        <taxon>Sordariomycetidae</taxon>
        <taxon>Sordariales</taxon>
        <taxon>Podosporaceae</taxon>
        <taxon>Triangularia</taxon>
    </lineage>
</organism>
<evidence type="ECO:0000313" key="4">
    <source>
        <dbReference type="EMBL" id="KAK4174788.1"/>
    </source>
</evidence>
<reference evidence="4" key="1">
    <citation type="journal article" date="2023" name="Mol. Phylogenet. Evol.">
        <title>Genome-scale phylogeny and comparative genomics of the fungal order Sordariales.</title>
        <authorList>
            <person name="Hensen N."/>
            <person name="Bonometti L."/>
            <person name="Westerberg I."/>
            <person name="Brannstrom I.O."/>
            <person name="Guillou S."/>
            <person name="Cros-Aarteil S."/>
            <person name="Calhoun S."/>
            <person name="Haridas S."/>
            <person name="Kuo A."/>
            <person name="Mondo S."/>
            <person name="Pangilinan J."/>
            <person name="Riley R."/>
            <person name="LaButti K."/>
            <person name="Andreopoulos B."/>
            <person name="Lipzen A."/>
            <person name="Chen C."/>
            <person name="Yan M."/>
            <person name="Daum C."/>
            <person name="Ng V."/>
            <person name="Clum A."/>
            <person name="Steindorff A."/>
            <person name="Ohm R.A."/>
            <person name="Martin F."/>
            <person name="Silar P."/>
            <person name="Natvig D.O."/>
            <person name="Lalanne C."/>
            <person name="Gautier V."/>
            <person name="Ament-Velasquez S.L."/>
            <person name="Kruys A."/>
            <person name="Hutchinson M.I."/>
            <person name="Powell A.J."/>
            <person name="Barry K."/>
            <person name="Miller A.N."/>
            <person name="Grigoriev I.V."/>
            <person name="Debuchy R."/>
            <person name="Gladieux P."/>
            <person name="Hiltunen Thoren M."/>
            <person name="Johannesson H."/>
        </authorList>
    </citation>
    <scope>NUCLEOTIDE SEQUENCE</scope>
    <source>
        <strain evidence="4">CBS 892.96</strain>
    </source>
</reference>
<comment type="caution">
    <text evidence="4">The sequence shown here is derived from an EMBL/GenBank/DDBJ whole genome shotgun (WGS) entry which is preliminary data.</text>
</comment>
<dbReference type="PANTHER" id="PTHR42748">
    <property type="entry name" value="NITROGEN METABOLITE REPRESSION PROTEIN NMRA FAMILY MEMBER"/>
    <property type="match status" value="1"/>
</dbReference>
<dbReference type="InterPro" id="IPR036291">
    <property type="entry name" value="NAD(P)-bd_dom_sf"/>
</dbReference>
<dbReference type="Proteomes" id="UP001302321">
    <property type="component" value="Unassembled WGS sequence"/>
</dbReference>
<evidence type="ECO:0000256" key="2">
    <source>
        <dbReference type="ARBA" id="ARBA00022857"/>
    </source>
</evidence>
<dbReference type="InterPro" id="IPR008030">
    <property type="entry name" value="NmrA-like"/>
</dbReference>
<accession>A0AAN7A5G8</accession>
<name>A0AAN7A5G8_9PEZI</name>
<dbReference type="PANTHER" id="PTHR42748:SF11">
    <property type="entry name" value="NMRA-LIKE DOMAIN-CONTAINING PROTEIN"/>
    <property type="match status" value="1"/>
</dbReference>
<dbReference type="Pfam" id="PF05368">
    <property type="entry name" value="NmrA"/>
    <property type="match status" value="1"/>
</dbReference>
<dbReference type="EMBL" id="MU866263">
    <property type="protein sequence ID" value="KAK4174788.1"/>
    <property type="molecule type" value="Genomic_DNA"/>
</dbReference>
<protein>
    <recommendedName>
        <fullName evidence="3">NmrA-like domain-containing protein</fullName>
    </recommendedName>
</protein>
<comment type="similarity">
    <text evidence="1">Belongs to the NmrA-type oxidoreductase family.</text>
</comment>
<dbReference type="GO" id="GO:0005634">
    <property type="term" value="C:nucleus"/>
    <property type="evidence" value="ECO:0007669"/>
    <property type="project" value="TreeGrafter"/>
</dbReference>
<dbReference type="InterPro" id="IPR051164">
    <property type="entry name" value="NmrA-like_oxidored"/>
</dbReference>
<reference evidence="4" key="2">
    <citation type="submission" date="2023-05" db="EMBL/GenBank/DDBJ databases">
        <authorList>
            <consortium name="Lawrence Berkeley National Laboratory"/>
            <person name="Steindorff A."/>
            <person name="Hensen N."/>
            <person name="Bonometti L."/>
            <person name="Westerberg I."/>
            <person name="Brannstrom I.O."/>
            <person name="Guillou S."/>
            <person name="Cros-Aarteil S."/>
            <person name="Calhoun S."/>
            <person name="Haridas S."/>
            <person name="Kuo A."/>
            <person name="Mondo S."/>
            <person name="Pangilinan J."/>
            <person name="Riley R."/>
            <person name="Labutti K."/>
            <person name="Andreopoulos B."/>
            <person name="Lipzen A."/>
            <person name="Chen C."/>
            <person name="Yanf M."/>
            <person name="Daum C."/>
            <person name="Ng V."/>
            <person name="Clum A."/>
            <person name="Ohm R."/>
            <person name="Martin F."/>
            <person name="Silar P."/>
            <person name="Natvig D."/>
            <person name="Lalanne C."/>
            <person name="Gautier V."/>
            <person name="Ament-Velasquez S.L."/>
            <person name="Kruys A."/>
            <person name="Hutchinson M.I."/>
            <person name="Powell A.J."/>
            <person name="Barry K."/>
            <person name="Miller A.N."/>
            <person name="Grigoriev I.V."/>
            <person name="Debuchy R."/>
            <person name="Gladieux P."/>
            <person name="Thoren M.H."/>
            <person name="Johannesson H."/>
        </authorList>
    </citation>
    <scope>NUCLEOTIDE SEQUENCE</scope>
    <source>
        <strain evidence="4">CBS 892.96</strain>
    </source>
</reference>
<feature type="domain" description="NmrA-like" evidence="3">
    <location>
        <begin position="3"/>
        <end position="355"/>
    </location>
</feature>
<gene>
    <name evidence="4" type="ORF">QBC36DRAFT_356425</name>
</gene>
<keyword evidence="5" id="KW-1185">Reference proteome</keyword>